<dbReference type="GO" id="GO:0016020">
    <property type="term" value="C:membrane"/>
    <property type="evidence" value="ECO:0007669"/>
    <property type="project" value="UniProtKB-SubCell"/>
</dbReference>
<dbReference type="PRINTS" id="PR00577">
    <property type="entry name" value="OPSINRH3RH4"/>
</dbReference>
<dbReference type="PROSITE" id="PS00237">
    <property type="entry name" value="G_PROTEIN_RECEP_F1_1"/>
    <property type="match status" value="1"/>
</dbReference>
<feature type="signal peptide" evidence="16">
    <location>
        <begin position="1"/>
        <end position="21"/>
    </location>
</feature>
<keyword evidence="11 15" id="KW-0675">Receptor</keyword>
<sequence length="577" mass="65501">MSTTINLLLLVIPLILQCVNMKTNHNATQKPGKVCENSAVQIKTTNSLVQAANLKPFSCHNDFIWKRLDNLKQWKRRRRFIANSVKSFRKLRSKRRAINAVDSRSLVYRSASYRGKESSEELMARFKERWPVAQWRSFGLFSDEYLLMINQHWLSFPPPDPRHQYALGGLYVAMMVVGCTGNALVLLMYLRCRSLRTPGNILVANLALSDFMMLAKTPVFIFNSFNLGPALGKTGCVIYGFLGGLTGCTSIATLSAIALDRYWAVVRPLESVRALTAIRARLLAIATWLYAGVFSIIPALDIGYGHYVPEGYLTSCSFDYLTEDDAPRYFIFVFFCAAWLAPFCTITFCYMSIFRVVAFNRAVKTNNRENKLSSRHVKEQAKHKAEIKLAVLVIAVIALFFISWTPYAVVALLGIFGRKDLITPISSMIPALFCKTTACINPFIYIITHPKFRSEFKKMLFKDKSRRMSTMKTIGYTETTKVHRPSRDLSDTDVEVVEMQNIPYHNKGVNEMPMEAVKSVSSRVTERQDSQRSISMKSLEESVVSPPSWYAKPKFAKKKSFSRRSSHSIVSNNTEII</sequence>
<evidence type="ECO:0000313" key="18">
    <source>
        <dbReference type="EMBL" id="WNY15475.1"/>
    </source>
</evidence>
<dbReference type="GO" id="GO:0007602">
    <property type="term" value="P:phototransduction"/>
    <property type="evidence" value="ECO:0007669"/>
    <property type="project" value="UniProtKB-KW"/>
</dbReference>
<keyword evidence="8 15" id="KW-0297">G-protein coupled receptor</keyword>
<comment type="similarity">
    <text evidence="15">Belongs to the G-protein coupled receptor 1 family. Opsin subfamily.</text>
</comment>
<evidence type="ECO:0000256" key="12">
    <source>
        <dbReference type="ARBA" id="ARBA00023180"/>
    </source>
</evidence>
<evidence type="ECO:0000259" key="17">
    <source>
        <dbReference type="PROSITE" id="PS50262"/>
    </source>
</evidence>
<dbReference type="SUPFAM" id="SSF81321">
    <property type="entry name" value="Family A G protein-coupled receptor-like"/>
    <property type="match status" value="1"/>
</dbReference>
<protein>
    <submittedName>
        <fullName evidence="18">UV-like opsin</fullName>
    </submittedName>
</protein>
<dbReference type="GO" id="GO:0004930">
    <property type="term" value="F:G protein-coupled receptor activity"/>
    <property type="evidence" value="ECO:0007669"/>
    <property type="project" value="UniProtKB-KW"/>
</dbReference>
<evidence type="ECO:0000256" key="7">
    <source>
        <dbReference type="ARBA" id="ARBA00022991"/>
    </source>
</evidence>
<keyword evidence="2 15" id="KW-0600">Photoreceptor protein</keyword>
<evidence type="ECO:0000256" key="11">
    <source>
        <dbReference type="ARBA" id="ARBA00023170"/>
    </source>
</evidence>
<keyword evidence="4 15" id="KW-0812">Transmembrane</keyword>
<name>A0AA96V0D2_TUTAB</name>
<dbReference type="InterPro" id="IPR017452">
    <property type="entry name" value="GPCR_Rhodpsn_7TM"/>
</dbReference>
<dbReference type="EMBL" id="OR513910">
    <property type="protein sequence ID" value="WNY15475.1"/>
    <property type="molecule type" value="mRNA"/>
</dbReference>
<reference evidence="18" key="1">
    <citation type="submission" date="2023-09" db="EMBL/GenBank/DDBJ databases">
        <authorList>
            <person name="Jiang W."/>
            <person name="Zhang C."/>
        </authorList>
    </citation>
    <scope>NUCLEOTIDE SEQUENCE</scope>
</reference>
<dbReference type="InterPro" id="IPR050125">
    <property type="entry name" value="GPCR_opsins"/>
</dbReference>
<keyword evidence="13 15" id="KW-0807">Transducer</keyword>
<keyword evidence="9 15" id="KW-0472">Membrane</keyword>
<evidence type="ECO:0000256" key="9">
    <source>
        <dbReference type="ARBA" id="ARBA00023136"/>
    </source>
</evidence>
<dbReference type="InterPro" id="IPR001760">
    <property type="entry name" value="Opsin"/>
</dbReference>
<dbReference type="SMART" id="SM01381">
    <property type="entry name" value="7TM_GPCR_Srsx"/>
    <property type="match status" value="1"/>
</dbReference>
<evidence type="ECO:0000256" key="2">
    <source>
        <dbReference type="ARBA" id="ARBA00022543"/>
    </source>
</evidence>
<evidence type="ECO:0000256" key="16">
    <source>
        <dbReference type="SAM" id="SignalP"/>
    </source>
</evidence>
<keyword evidence="5 15" id="KW-0681">Retinal protein</keyword>
<feature type="transmembrane region" description="Helical" evidence="15">
    <location>
        <begin position="237"/>
        <end position="259"/>
    </location>
</feature>
<dbReference type="Gene3D" id="1.20.1070.10">
    <property type="entry name" value="Rhodopsin 7-helix transmembrane proteins"/>
    <property type="match status" value="1"/>
</dbReference>
<evidence type="ECO:0000256" key="10">
    <source>
        <dbReference type="ARBA" id="ARBA00023157"/>
    </source>
</evidence>
<evidence type="ECO:0000256" key="1">
    <source>
        <dbReference type="ARBA" id="ARBA00004141"/>
    </source>
</evidence>
<evidence type="ECO:0000256" key="3">
    <source>
        <dbReference type="ARBA" id="ARBA00022606"/>
    </source>
</evidence>
<dbReference type="InterPro" id="IPR000276">
    <property type="entry name" value="GPCR_Rhodpsn"/>
</dbReference>
<dbReference type="PANTHER" id="PTHR24240">
    <property type="entry name" value="OPSIN"/>
    <property type="match status" value="1"/>
</dbReference>
<feature type="transmembrane region" description="Helical" evidence="15">
    <location>
        <begin position="389"/>
        <end position="416"/>
    </location>
</feature>
<evidence type="ECO:0000256" key="4">
    <source>
        <dbReference type="ARBA" id="ARBA00022692"/>
    </source>
</evidence>
<keyword evidence="3 15" id="KW-0716">Sensory transduction</keyword>
<dbReference type="AlphaFoldDB" id="A0AA96V0D2"/>
<feature type="transmembrane region" description="Helical" evidence="15">
    <location>
        <begin position="428"/>
        <end position="448"/>
    </location>
</feature>
<dbReference type="GO" id="GO:0007601">
    <property type="term" value="P:visual perception"/>
    <property type="evidence" value="ECO:0007669"/>
    <property type="project" value="UniProtKB-KW"/>
</dbReference>
<keyword evidence="16" id="KW-0732">Signal</keyword>
<keyword evidence="7 15" id="KW-0157">Chromophore</keyword>
<organism evidence="18">
    <name type="scientific">Tuta absoluta</name>
    <name type="common">South American tomato moth</name>
    <name type="synonym">Tomato leafminer</name>
    <dbReference type="NCBI Taxonomy" id="702717"/>
    <lineage>
        <taxon>Eukaryota</taxon>
        <taxon>Metazoa</taxon>
        <taxon>Ecdysozoa</taxon>
        <taxon>Arthropoda</taxon>
        <taxon>Hexapoda</taxon>
        <taxon>Insecta</taxon>
        <taxon>Pterygota</taxon>
        <taxon>Neoptera</taxon>
        <taxon>Endopterygota</taxon>
        <taxon>Lepidoptera</taxon>
        <taxon>Glossata</taxon>
        <taxon>Ditrysia</taxon>
        <taxon>Gelechioidea</taxon>
        <taxon>Gelechiidae</taxon>
        <taxon>Gelechiinae</taxon>
        <taxon>Tuta</taxon>
    </lineage>
</organism>
<keyword evidence="6 15" id="KW-1133">Transmembrane helix</keyword>
<evidence type="ECO:0000256" key="8">
    <source>
        <dbReference type="ARBA" id="ARBA00023040"/>
    </source>
</evidence>
<dbReference type="PROSITE" id="PS50262">
    <property type="entry name" value="G_PROTEIN_RECEP_F1_2"/>
    <property type="match status" value="1"/>
</dbReference>
<feature type="transmembrane region" description="Helical" evidence="15">
    <location>
        <begin position="329"/>
        <end position="351"/>
    </location>
</feature>
<feature type="transmembrane region" description="Helical" evidence="15">
    <location>
        <begin position="165"/>
        <end position="190"/>
    </location>
</feature>
<proteinExistence type="evidence at transcript level"/>
<feature type="chain" id="PRO_5041683680" evidence="16">
    <location>
        <begin position="22"/>
        <end position="577"/>
    </location>
</feature>
<evidence type="ECO:0000256" key="6">
    <source>
        <dbReference type="ARBA" id="ARBA00022989"/>
    </source>
</evidence>
<feature type="domain" description="G-protein coupled receptors family 1 profile" evidence="17">
    <location>
        <begin position="181"/>
        <end position="445"/>
    </location>
</feature>
<keyword evidence="10" id="KW-1015">Disulfide bond</keyword>
<comment type="subcellular location">
    <subcellularLocation>
        <location evidence="1 15">Membrane</location>
        <topology evidence="1 15">Multi-pass membrane protein</topology>
    </subcellularLocation>
</comment>
<feature type="transmembrane region" description="Helical" evidence="15">
    <location>
        <begin position="280"/>
        <end position="300"/>
    </location>
</feature>
<accession>A0AA96V0D2</accession>
<evidence type="ECO:0000256" key="5">
    <source>
        <dbReference type="ARBA" id="ARBA00022925"/>
    </source>
</evidence>
<evidence type="ECO:0000256" key="13">
    <source>
        <dbReference type="ARBA" id="ARBA00023224"/>
    </source>
</evidence>
<evidence type="ECO:0000256" key="15">
    <source>
        <dbReference type="RuleBase" id="RU004951"/>
    </source>
</evidence>
<dbReference type="Pfam" id="PF00001">
    <property type="entry name" value="7tm_1"/>
    <property type="match status" value="1"/>
</dbReference>
<evidence type="ECO:0000256" key="14">
    <source>
        <dbReference type="ARBA" id="ARBA00023305"/>
    </source>
</evidence>
<dbReference type="PRINTS" id="PR00238">
    <property type="entry name" value="OPSIN"/>
</dbReference>
<feature type="transmembrane region" description="Helical" evidence="15">
    <location>
        <begin position="202"/>
        <end position="225"/>
    </location>
</feature>
<keyword evidence="14" id="KW-0844">Vision</keyword>
<keyword evidence="12" id="KW-0325">Glycoprotein</keyword>
<dbReference type="GO" id="GO:0009881">
    <property type="term" value="F:photoreceptor activity"/>
    <property type="evidence" value="ECO:0007669"/>
    <property type="project" value="UniProtKB-KW"/>
</dbReference>
<dbReference type="PRINTS" id="PR00237">
    <property type="entry name" value="GPCRRHODOPSN"/>
</dbReference>